<dbReference type="WBParaSite" id="TCLT_0000522501-mRNA-1">
    <property type="protein sequence ID" value="TCLT_0000522501-mRNA-1"/>
    <property type="gene ID" value="TCLT_0000522501"/>
</dbReference>
<reference evidence="3" key="1">
    <citation type="submission" date="2017-02" db="UniProtKB">
        <authorList>
            <consortium name="WormBaseParasite"/>
        </authorList>
    </citation>
    <scope>IDENTIFICATION</scope>
</reference>
<proteinExistence type="predicted"/>
<evidence type="ECO:0000313" key="2">
    <source>
        <dbReference type="Proteomes" id="UP000276776"/>
    </source>
</evidence>
<evidence type="ECO:0000313" key="3">
    <source>
        <dbReference type="WBParaSite" id="TCLT_0000522501-mRNA-1"/>
    </source>
</evidence>
<evidence type="ECO:0000313" key="1">
    <source>
        <dbReference type="EMBL" id="VDN02427.1"/>
    </source>
</evidence>
<keyword evidence="2" id="KW-1185">Reference proteome</keyword>
<protein>
    <submittedName>
        <fullName evidence="3">DUF223 domain-containing protein</fullName>
    </submittedName>
</protein>
<gene>
    <name evidence="1" type="ORF">TCLT_LOCUS5214</name>
</gene>
<organism evidence="3">
    <name type="scientific">Thelazia callipaeda</name>
    <name type="common">Oriental eyeworm</name>
    <name type="synonym">Parasitic nematode</name>
    <dbReference type="NCBI Taxonomy" id="103827"/>
    <lineage>
        <taxon>Eukaryota</taxon>
        <taxon>Metazoa</taxon>
        <taxon>Ecdysozoa</taxon>
        <taxon>Nematoda</taxon>
        <taxon>Chromadorea</taxon>
        <taxon>Rhabditida</taxon>
        <taxon>Spirurina</taxon>
        <taxon>Spiruromorpha</taxon>
        <taxon>Thelazioidea</taxon>
        <taxon>Thelaziidae</taxon>
        <taxon>Thelazia</taxon>
    </lineage>
</organism>
<sequence>MEHLTTHREIMLRRDCTKILNGCHMVHPFETLQCGLKEFLCMRSHFVQAIVTNENVEITVDKHIRADVWVDRIF</sequence>
<dbReference type="AlphaFoldDB" id="A0A0N5CXT2"/>
<reference evidence="1 2" key="2">
    <citation type="submission" date="2018-11" db="EMBL/GenBank/DDBJ databases">
        <authorList>
            <consortium name="Pathogen Informatics"/>
        </authorList>
    </citation>
    <scope>NUCLEOTIDE SEQUENCE [LARGE SCALE GENOMIC DNA]</scope>
</reference>
<dbReference type="Proteomes" id="UP000276776">
    <property type="component" value="Unassembled WGS sequence"/>
</dbReference>
<accession>A0A0N5CXT2</accession>
<dbReference type="EMBL" id="UYYF01004326">
    <property type="protein sequence ID" value="VDN02427.1"/>
    <property type="molecule type" value="Genomic_DNA"/>
</dbReference>
<name>A0A0N5CXT2_THECL</name>